<dbReference type="Proteomes" id="UP000003571">
    <property type="component" value="Unassembled WGS sequence"/>
</dbReference>
<gene>
    <name evidence="11" type="ORF">TresaDRAFT_2728</name>
</gene>
<dbReference type="AlphaFoldDB" id="H7EH43"/>
<keyword evidence="6 9" id="KW-1133">Transmembrane helix</keyword>
<feature type="transmembrane region" description="Helical" evidence="9">
    <location>
        <begin position="12"/>
        <end position="36"/>
    </location>
</feature>
<keyword evidence="5 9" id="KW-0812">Transmembrane</keyword>
<evidence type="ECO:0000313" key="11">
    <source>
        <dbReference type="EMBL" id="EIC03110.1"/>
    </source>
</evidence>
<feature type="transmembrane region" description="Helical" evidence="9">
    <location>
        <begin position="42"/>
        <end position="63"/>
    </location>
</feature>
<dbReference type="PANTHER" id="PTHR35011:SF2">
    <property type="entry name" value="2,3-DIKETO-L-GULONATE TRAP TRANSPORTER SMALL PERMEASE PROTEIN YIAM"/>
    <property type="match status" value="1"/>
</dbReference>
<dbReference type="PANTHER" id="PTHR35011">
    <property type="entry name" value="2,3-DIKETO-L-GULONATE TRAP TRANSPORTER SMALL PERMEASE PROTEIN YIAM"/>
    <property type="match status" value="1"/>
</dbReference>
<comment type="similarity">
    <text evidence="8">Belongs to the TRAP transporter small permease family.</text>
</comment>
<dbReference type="Pfam" id="PF04290">
    <property type="entry name" value="DctQ"/>
    <property type="match status" value="1"/>
</dbReference>
<dbReference type="OrthoDB" id="9815614at2"/>
<feature type="domain" description="Tripartite ATP-independent periplasmic transporters DctQ component" evidence="10">
    <location>
        <begin position="23"/>
        <end position="151"/>
    </location>
</feature>
<keyword evidence="2" id="KW-0813">Transport</keyword>
<keyword evidence="3" id="KW-1003">Cell membrane</keyword>
<dbReference type="PATRIC" id="fig|907348.3.peg.100"/>
<dbReference type="GO" id="GO:0022857">
    <property type="term" value="F:transmembrane transporter activity"/>
    <property type="evidence" value="ECO:0007669"/>
    <property type="project" value="TreeGrafter"/>
</dbReference>
<name>H7EH43_9SPIR</name>
<evidence type="ECO:0000313" key="12">
    <source>
        <dbReference type="Proteomes" id="UP000003571"/>
    </source>
</evidence>
<evidence type="ECO:0000256" key="6">
    <source>
        <dbReference type="ARBA" id="ARBA00022989"/>
    </source>
</evidence>
<protein>
    <submittedName>
        <fullName evidence="11">Tripartite ATP-independent periplasmic transporter DctQ component</fullName>
    </submittedName>
</protein>
<evidence type="ECO:0000256" key="4">
    <source>
        <dbReference type="ARBA" id="ARBA00022519"/>
    </source>
</evidence>
<sequence>MKKIYEWCCRIETAVCGAGFVFLIILVFSSAILRFLKISMSWNMDLAMFFLAWTSFLGADIAWRSGQLIGIDIVTRFFPKKMQKVVLIALYMVIFCVTAVICVFGIRLAWTERLRTYQSIPIPYSLMTLSLVVATFSMSVSTVVKIVKCIQHFNKSE</sequence>
<evidence type="ECO:0000256" key="5">
    <source>
        <dbReference type="ARBA" id="ARBA00022692"/>
    </source>
</evidence>
<dbReference type="GO" id="GO:0005886">
    <property type="term" value="C:plasma membrane"/>
    <property type="evidence" value="ECO:0007669"/>
    <property type="project" value="UniProtKB-SubCell"/>
</dbReference>
<evidence type="ECO:0000256" key="1">
    <source>
        <dbReference type="ARBA" id="ARBA00004429"/>
    </source>
</evidence>
<dbReference type="RefSeq" id="WP_002701835.1">
    <property type="nucleotide sequence ID" value="NZ_AGRW01000023.1"/>
</dbReference>
<proteinExistence type="inferred from homology"/>
<keyword evidence="12" id="KW-1185">Reference proteome</keyword>
<comment type="caution">
    <text evidence="11">The sequence shown here is derived from an EMBL/GenBank/DDBJ whole genome shotgun (WGS) entry which is preliminary data.</text>
</comment>
<dbReference type="InterPro" id="IPR055348">
    <property type="entry name" value="DctQ"/>
</dbReference>
<keyword evidence="4" id="KW-0997">Cell inner membrane</keyword>
<dbReference type="GO" id="GO:0015740">
    <property type="term" value="P:C4-dicarboxylate transport"/>
    <property type="evidence" value="ECO:0007669"/>
    <property type="project" value="TreeGrafter"/>
</dbReference>
<evidence type="ECO:0000259" key="10">
    <source>
        <dbReference type="Pfam" id="PF04290"/>
    </source>
</evidence>
<feature type="transmembrane region" description="Helical" evidence="9">
    <location>
        <begin position="122"/>
        <end position="147"/>
    </location>
</feature>
<evidence type="ECO:0000256" key="3">
    <source>
        <dbReference type="ARBA" id="ARBA00022475"/>
    </source>
</evidence>
<dbReference type="STRING" id="907348.TresaDRAFT_2728"/>
<comment type="subcellular location">
    <subcellularLocation>
        <location evidence="1">Cell inner membrane</location>
        <topology evidence="1">Multi-pass membrane protein</topology>
    </subcellularLocation>
</comment>
<organism evidence="11 12">
    <name type="scientific">Treponema saccharophilum DSM 2985</name>
    <dbReference type="NCBI Taxonomy" id="907348"/>
    <lineage>
        <taxon>Bacteria</taxon>
        <taxon>Pseudomonadati</taxon>
        <taxon>Spirochaetota</taxon>
        <taxon>Spirochaetia</taxon>
        <taxon>Spirochaetales</taxon>
        <taxon>Treponemataceae</taxon>
        <taxon>Treponema</taxon>
    </lineage>
</organism>
<reference evidence="11 12" key="1">
    <citation type="submission" date="2011-09" db="EMBL/GenBank/DDBJ databases">
        <title>The draft genome of Treponema saccharophilum DSM 2985.</title>
        <authorList>
            <consortium name="US DOE Joint Genome Institute (JGI-PGF)"/>
            <person name="Lucas S."/>
            <person name="Copeland A."/>
            <person name="Lapidus A."/>
            <person name="Glavina del Rio T."/>
            <person name="Dalin E."/>
            <person name="Tice H."/>
            <person name="Bruce D."/>
            <person name="Goodwin L."/>
            <person name="Pitluck S."/>
            <person name="Peters L."/>
            <person name="Kyrpides N."/>
            <person name="Mavromatis K."/>
            <person name="Ivanova N."/>
            <person name="Markowitz V."/>
            <person name="Cheng J.-F."/>
            <person name="Hugenholtz P."/>
            <person name="Woyke T."/>
            <person name="Wu D."/>
            <person name="Gronow S."/>
            <person name="Wellnitz S."/>
            <person name="Brambilla E."/>
            <person name="Klenk H.-P."/>
            <person name="Eisen J.A."/>
        </authorList>
    </citation>
    <scope>NUCLEOTIDE SEQUENCE [LARGE SCALE GENOMIC DNA]</scope>
    <source>
        <strain evidence="11 12">DSM 2985</strain>
    </source>
</reference>
<evidence type="ECO:0000256" key="7">
    <source>
        <dbReference type="ARBA" id="ARBA00023136"/>
    </source>
</evidence>
<keyword evidence="7 9" id="KW-0472">Membrane</keyword>
<dbReference type="InterPro" id="IPR007387">
    <property type="entry name" value="TRAP_DctQ"/>
</dbReference>
<accession>H7EH43</accession>
<evidence type="ECO:0000256" key="9">
    <source>
        <dbReference type="SAM" id="Phobius"/>
    </source>
</evidence>
<feature type="transmembrane region" description="Helical" evidence="9">
    <location>
        <begin position="84"/>
        <end position="110"/>
    </location>
</feature>
<dbReference type="eggNOG" id="COG3090">
    <property type="taxonomic scope" value="Bacteria"/>
</dbReference>
<evidence type="ECO:0000256" key="8">
    <source>
        <dbReference type="ARBA" id="ARBA00038436"/>
    </source>
</evidence>
<evidence type="ECO:0000256" key="2">
    <source>
        <dbReference type="ARBA" id="ARBA00022448"/>
    </source>
</evidence>
<dbReference type="EMBL" id="AGRW01000023">
    <property type="protein sequence ID" value="EIC03110.1"/>
    <property type="molecule type" value="Genomic_DNA"/>
</dbReference>